<name>A0A1N7L427_9RHOB</name>
<dbReference type="Proteomes" id="UP000186098">
    <property type="component" value="Unassembled WGS sequence"/>
</dbReference>
<keyword evidence="9" id="KW-1185">Reference proteome</keyword>
<dbReference type="Pfam" id="PF03073">
    <property type="entry name" value="TspO_MBR"/>
    <property type="match status" value="1"/>
</dbReference>
<sequence>MAINTDWLSFDWVNLDWLNLDFMDPAALNARLSGLDTAFGVDLSFLGINWLLFLTFLAGCAGVAWTGAAFKPGEWYKSLAKPLWTPGNWVFPVVWFVLYILMSYAAMRVAQLPESGQALALFTVQTAFAALWTPMFFGKRRLFGGLIVVVILWLAVAATTLEFMRLDQTAGLLMVPYVIWATLAALLNLQVWLMNMTGPRGEKVAMQRAKKAEKAKARAEREAVRAKAHKEKVLAEKAAKEAAAKAAAEKAAADKAAKEAAEKEAAQKAAAETPAAETPADDTKPEGTPAAS</sequence>
<reference evidence="9" key="1">
    <citation type="submission" date="2017-01" db="EMBL/GenBank/DDBJ databases">
        <authorList>
            <person name="Varghese N."/>
            <person name="Submissions S."/>
        </authorList>
    </citation>
    <scope>NUCLEOTIDE SEQUENCE [LARGE SCALE GENOMIC DNA]</scope>
    <source>
        <strain evidence="9">DSM 18714</strain>
    </source>
</reference>
<dbReference type="RefSeq" id="WP_076364376.1">
    <property type="nucleotide sequence ID" value="NZ_FTOM01000002.1"/>
</dbReference>
<keyword evidence="3 7" id="KW-0812">Transmembrane</keyword>
<evidence type="ECO:0000256" key="1">
    <source>
        <dbReference type="ARBA" id="ARBA00004141"/>
    </source>
</evidence>
<comment type="subcellular location">
    <subcellularLocation>
        <location evidence="1">Membrane</location>
        <topology evidence="1">Multi-pass membrane protein</topology>
    </subcellularLocation>
</comment>
<dbReference type="GO" id="GO:0033013">
    <property type="term" value="P:tetrapyrrole metabolic process"/>
    <property type="evidence" value="ECO:0007669"/>
    <property type="project" value="UniProtKB-ARBA"/>
</dbReference>
<evidence type="ECO:0000256" key="2">
    <source>
        <dbReference type="ARBA" id="ARBA00007524"/>
    </source>
</evidence>
<feature type="compositionally biased region" description="Basic and acidic residues" evidence="6">
    <location>
        <begin position="245"/>
        <end position="266"/>
    </location>
</feature>
<evidence type="ECO:0000256" key="3">
    <source>
        <dbReference type="ARBA" id="ARBA00022692"/>
    </source>
</evidence>
<evidence type="ECO:0000256" key="5">
    <source>
        <dbReference type="ARBA" id="ARBA00023136"/>
    </source>
</evidence>
<dbReference type="CDD" id="cd15904">
    <property type="entry name" value="TSPO_MBR"/>
    <property type="match status" value="1"/>
</dbReference>
<feature type="compositionally biased region" description="Low complexity" evidence="6">
    <location>
        <begin position="267"/>
        <end position="277"/>
    </location>
</feature>
<feature type="transmembrane region" description="Helical" evidence="7">
    <location>
        <begin position="89"/>
        <end position="107"/>
    </location>
</feature>
<feature type="transmembrane region" description="Helical" evidence="7">
    <location>
        <begin position="142"/>
        <end position="161"/>
    </location>
</feature>
<dbReference type="NCBIfam" id="NF047825">
    <property type="entry name" value="T-richsensTspOAlph"/>
    <property type="match status" value="1"/>
</dbReference>
<dbReference type="AlphaFoldDB" id="A0A1N7L427"/>
<organism evidence="8 9">
    <name type="scientific">Phaeovulum vinaykumarii</name>
    <dbReference type="NCBI Taxonomy" id="407234"/>
    <lineage>
        <taxon>Bacteria</taxon>
        <taxon>Pseudomonadati</taxon>
        <taxon>Pseudomonadota</taxon>
        <taxon>Alphaproteobacteria</taxon>
        <taxon>Rhodobacterales</taxon>
        <taxon>Paracoccaceae</taxon>
        <taxon>Phaeovulum</taxon>
    </lineage>
</organism>
<dbReference type="FunFam" id="1.20.1260.100:FF:000001">
    <property type="entry name" value="translocator protein 2"/>
    <property type="match status" value="1"/>
</dbReference>
<evidence type="ECO:0000313" key="9">
    <source>
        <dbReference type="Proteomes" id="UP000186098"/>
    </source>
</evidence>
<accession>A0A1N7L427</accession>
<dbReference type="InterPro" id="IPR038330">
    <property type="entry name" value="TspO/MBR-related_sf"/>
</dbReference>
<keyword evidence="5 7" id="KW-0472">Membrane</keyword>
<gene>
    <name evidence="8" type="ORF">SAMN05421795_102535</name>
</gene>
<dbReference type="PANTHER" id="PTHR10057:SF0">
    <property type="entry name" value="TRANSLOCATOR PROTEIN"/>
    <property type="match status" value="1"/>
</dbReference>
<evidence type="ECO:0000256" key="4">
    <source>
        <dbReference type="ARBA" id="ARBA00022989"/>
    </source>
</evidence>
<feature type="transmembrane region" description="Helical" evidence="7">
    <location>
        <begin position="119"/>
        <end position="137"/>
    </location>
</feature>
<dbReference type="GO" id="GO:0016020">
    <property type="term" value="C:membrane"/>
    <property type="evidence" value="ECO:0007669"/>
    <property type="project" value="UniProtKB-SubCell"/>
</dbReference>
<evidence type="ECO:0000313" key="8">
    <source>
        <dbReference type="EMBL" id="SIS68622.1"/>
    </source>
</evidence>
<dbReference type="Gene3D" id="1.20.1260.100">
    <property type="entry name" value="TspO/MBR protein"/>
    <property type="match status" value="1"/>
</dbReference>
<protein>
    <submittedName>
        <fullName evidence="8">TspO and MBR related proteins</fullName>
    </submittedName>
</protein>
<keyword evidence="4 7" id="KW-1133">Transmembrane helix</keyword>
<feature type="transmembrane region" description="Helical" evidence="7">
    <location>
        <begin position="48"/>
        <end position="68"/>
    </location>
</feature>
<dbReference type="EMBL" id="FTOM01000002">
    <property type="protein sequence ID" value="SIS68622.1"/>
    <property type="molecule type" value="Genomic_DNA"/>
</dbReference>
<comment type="similarity">
    <text evidence="2">Belongs to the TspO/BZRP family.</text>
</comment>
<dbReference type="PANTHER" id="PTHR10057">
    <property type="entry name" value="PERIPHERAL-TYPE BENZODIAZEPINE RECEPTOR"/>
    <property type="match status" value="1"/>
</dbReference>
<evidence type="ECO:0000256" key="6">
    <source>
        <dbReference type="SAM" id="MobiDB-lite"/>
    </source>
</evidence>
<feature type="transmembrane region" description="Helical" evidence="7">
    <location>
        <begin position="173"/>
        <end position="193"/>
    </location>
</feature>
<feature type="region of interest" description="Disordered" evidence="6">
    <location>
        <begin position="245"/>
        <end position="292"/>
    </location>
</feature>
<dbReference type="InterPro" id="IPR004307">
    <property type="entry name" value="TspO_MBR"/>
</dbReference>
<dbReference type="STRING" id="407234.SAMN05421795_102535"/>
<proteinExistence type="inferred from homology"/>
<evidence type="ECO:0000256" key="7">
    <source>
        <dbReference type="SAM" id="Phobius"/>
    </source>
</evidence>